<dbReference type="RefSeq" id="WP_116013816.1">
    <property type="nucleotide sequence ID" value="NZ_QUOT01000001.1"/>
</dbReference>
<comment type="caution">
    <text evidence="2">The sequence shown here is derived from an EMBL/GenBank/DDBJ whole genome shotgun (WGS) entry which is preliminary data.</text>
</comment>
<feature type="transmembrane region" description="Helical" evidence="1">
    <location>
        <begin position="131"/>
        <end position="158"/>
    </location>
</feature>
<name>A0A3E0TZD4_9GAMM</name>
<dbReference type="AlphaFoldDB" id="A0A3E0TZD4"/>
<feature type="transmembrane region" description="Helical" evidence="1">
    <location>
        <begin position="164"/>
        <end position="185"/>
    </location>
</feature>
<accession>A0A3E0TZD4</accession>
<organism evidence="2 3">
    <name type="scientific">Thalassotalea euphylliae</name>
    <dbReference type="NCBI Taxonomy" id="1655234"/>
    <lineage>
        <taxon>Bacteria</taxon>
        <taxon>Pseudomonadati</taxon>
        <taxon>Pseudomonadota</taxon>
        <taxon>Gammaproteobacteria</taxon>
        <taxon>Alteromonadales</taxon>
        <taxon>Colwelliaceae</taxon>
        <taxon>Thalassotalea</taxon>
    </lineage>
</organism>
<sequence>MKYFAPLVPFFGGWLLLMNTTSFSQMALLNGALQMLLFALVVCIPAWKTGRMSYVDIGWPWGLTVIGIVTWLYSDGEPVRVAMVSIAYIFAGSRMGLGAIKLLTSGHLNTELPRYEFQKRRWHKQGKTNTAFAMQVEAILQGFANAAFLAFPAFIIAANTSPQISPFEIVAIILWLAAFAMESVADMQKLSFLKAAKTSGVKGSVCNVGLWRYSRHPNYFAEWMVWNALLIAAIPAWLALFGQEKLITNLLLGLGLLFVSRVMYTTLVTYTGAVPAEYYSVQKRPAYRLYQHETNMFFPGPVKPKANNESNNTVNATD</sequence>
<keyword evidence="3" id="KW-1185">Reference proteome</keyword>
<dbReference type="GO" id="GO:0016020">
    <property type="term" value="C:membrane"/>
    <property type="evidence" value="ECO:0007669"/>
    <property type="project" value="TreeGrafter"/>
</dbReference>
<proteinExistence type="predicted"/>
<dbReference type="EMBL" id="QUOT01000001">
    <property type="protein sequence ID" value="REL29800.1"/>
    <property type="molecule type" value="Genomic_DNA"/>
</dbReference>
<dbReference type="Pfam" id="PF06966">
    <property type="entry name" value="DUF1295"/>
    <property type="match status" value="1"/>
</dbReference>
<feature type="transmembrane region" description="Helical" evidence="1">
    <location>
        <begin position="220"/>
        <end position="240"/>
    </location>
</feature>
<evidence type="ECO:0000256" key="1">
    <source>
        <dbReference type="SAM" id="Phobius"/>
    </source>
</evidence>
<dbReference type="PANTHER" id="PTHR32251">
    <property type="entry name" value="3-OXO-5-ALPHA-STEROID 4-DEHYDROGENASE"/>
    <property type="match status" value="1"/>
</dbReference>
<keyword evidence="1" id="KW-0472">Membrane</keyword>
<feature type="transmembrane region" description="Helical" evidence="1">
    <location>
        <begin position="246"/>
        <end position="264"/>
    </location>
</feature>
<dbReference type="InterPro" id="IPR010721">
    <property type="entry name" value="UstE-like"/>
</dbReference>
<evidence type="ECO:0000313" key="3">
    <source>
        <dbReference type="Proteomes" id="UP000256899"/>
    </source>
</evidence>
<dbReference type="Proteomes" id="UP000256899">
    <property type="component" value="Unassembled WGS sequence"/>
</dbReference>
<feature type="transmembrane region" description="Helical" evidence="1">
    <location>
        <begin position="86"/>
        <end position="110"/>
    </location>
</feature>
<evidence type="ECO:0000313" key="2">
    <source>
        <dbReference type="EMBL" id="REL29800.1"/>
    </source>
</evidence>
<gene>
    <name evidence="2" type="ORF">DXX94_03245</name>
</gene>
<protein>
    <submittedName>
        <fullName evidence="2">DUF1295 domain-containing protein</fullName>
    </submittedName>
</protein>
<dbReference type="PANTHER" id="PTHR32251:SF23">
    <property type="entry name" value="3-OXO-5-ALPHA-STEROID 4-DEHYDROGENASE (DUF1295)"/>
    <property type="match status" value="1"/>
</dbReference>
<feature type="transmembrane region" description="Helical" evidence="1">
    <location>
        <begin position="54"/>
        <end position="74"/>
    </location>
</feature>
<reference evidence="3" key="1">
    <citation type="submission" date="2018-08" db="EMBL/GenBank/DDBJ databases">
        <title>Thalassotalea euphylliae genome.</title>
        <authorList>
            <person name="Summers S."/>
            <person name="Rice S.A."/>
            <person name="Freckelton M.L."/>
            <person name="Nedved B.T."/>
            <person name="Hadfield M.G."/>
        </authorList>
    </citation>
    <scope>NUCLEOTIDE SEQUENCE [LARGE SCALE GENOMIC DNA]</scope>
    <source>
        <strain evidence="3">H3</strain>
    </source>
</reference>
<keyword evidence="1" id="KW-0812">Transmembrane</keyword>
<keyword evidence="1" id="KW-1133">Transmembrane helix</keyword>
<dbReference type="Gene3D" id="1.20.120.1630">
    <property type="match status" value="1"/>
</dbReference>